<dbReference type="InParanoid" id="A0A2J6TB78"/>
<dbReference type="RefSeq" id="XP_024737175.1">
    <property type="nucleotide sequence ID" value="XM_024872519.1"/>
</dbReference>
<keyword evidence="2" id="KW-1185">Reference proteome</keyword>
<dbReference type="AlphaFoldDB" id="A0A2J6TB78"/>
<gene>
    <name evidence="1" type="ORF">K444DRAFT_400025</name>
</gene>
<dbReference type="Proteomes" id="UP000235371">
    <property type="component" value="Unassembled WGS sequence"/>
</dbReference>
<sequence>MKVQQWIFFIWLRRRRRKNEHGRVRFPGRSQQAFKGRVTGPGDPGCRVARLWRSRYGSRSQFAYSSRSRWGSRSQFAYLSRSRWGSRSQPLCTYLFSQLLGVPVPSPPQLCQLQVMHGNCWKQ</sequence>
<accession>A0A2J6TB78</accession>
<dbReference type="EMBL" id="KZ613791">
    <property type="protein sequence ID" value="PMD60271.1"/>
    <property type="molecule type" value="Genomic_DNA"/>
</dbReference>
<reference evidence="1 2" key="1">
    <citation type="submission" date="2016-04" db="EMBL/GenBank/DDBJ databases">
        <title>A degradative enzymes factory behind the ericoid mycorrhizal symbiosis.</title>
        <authorList>
            <consortium name="DOE Joint Genome Institute"/>
            <person name="Martino E."/>
            <person name="Morin E."/>
            <person name="Grelet G."/>
            <person name="Kuo A."/>
            <person name="Kohler A."/>
            <person name="Daghino S."/>
            <person name="Barry K."/>
            <person name="Choi C."/>
            <person name="Cichocki N."/>
            <person name="Clum A."/>
            <person name="Copeland A."/>
            <person name="Hainaut M."/>
            <person name="Haridas S."/>
            <person name="Labutti K."/>
            <person name="Lindquist E."/>
            <person name="Lipzen A."/>
            <person name="Khouja H.-R."/>
            <person name="Murat C."/>
            <person name="Ohm R."/>
            <person name="Olson A."/>
            <person name="Spatafora J."/>
            <person name="Veneault-Fourrey C."/>
            <person name="Henrissat B."/>
            <person name="Grigoriev I."/>
            <person name="Martin F."/>
            <person name="Perotto S."/>
        </authorList>
    </citation>
    <scope>NUCLEOTIDE SEQUENCE [LARGE SCALE GENOMIC DNA]</scope>
    <source>
        <strain evidence="1 2">E</strain>
    </source>
</reference>
<proteinExistence type="predicted"/>
<protein>
    <submittedName>
        <fullName evidence="1">Uncharacterized protein</fullName>
    </submittedName>
</protein>
<evidence type="ECO:0000313" key="2">
    <source>
        <dbReference type="Proteomes" id="UP000235371"/>
    </source>
</evidence>
<organism evidence="1 2">
    <name type="scientific">Hyaloscypha bicolor E</name>
    <dbReference type="NCBI Taxonomy" id="1095630"/>
    <lineage>
        <taxon>Eukaryota</taxon>
        <taxon>Fungi</taxon>
        <taxon>Dikarya</taxon>
        <taxon>Ascomycota</taxon>
        <taxon>Pezizomycotina</taxon>
        <taxon>Leotiomycetes</taxon>
        <taxon>Helotiales</taxon>
        <taxon>Hyaloscyphaceae</taxon>
        <taxon>Hyaloscypha</taxon>
        <taxon>Hyaloscypha bicolor</taxon>
    </lineage>
</organism>
<name>A0A2J6TB78_9HELO</name>
<dbReference type="GeneID" id="36580599"/>
<evidence type="ECO:0000313" key="1">
    <source>
        <dbReference type="EMBL" id="PMD60271.1"/>
    </source>
</evidence>